<proteinExistence type="predicted"/>
<evidence type="ECO:0000313" key="3">
    <source>
        <dbReference type="Proteomes" id="UP001311799"/>
    </source>
</evidence>
<evidence type="ECO:0000256" key="1">
    <source>
        <dbReference type="SAM" id="MobiDB-lite"/>
    </source>
</evidence>
<evidence type="ECO:0000313" key="2">
    <source>
        <dbReference type="EMBL" id="KAK6587612.1"/>
    </source>
</evidence>
<dbReference type="AlphaFoldDB" id="A0AAV9XSL2"/>
<protein>
    <submittedName>
        <fullName evidence="2">Uncharacterized protein</fullName>
    </submittedName>
</protein>
<organism evidence="2 3">
    <name type="scientific">Cryptosporidium xiaoi</name>
    <dbReference type="NCBI Taxonomy" id="659607"/>
    <lineage>
        <taxon>Eukaryota</taxon>
        <taxon>Sar</taxon>
        <taxon>Alveolata</taxon>
        <taxon>Apicomplexa</taxon>
        <taxon>Conoidasida</taxon>
        <taxon>Coccidia</taxon>
        <taxon>Eucoccidiorida</taxon>
        <taxon>Eimeriorina</taxon>
        <taxon>Cryptosporidiidae</taxon>
        <taxon>Cryptosporidium</taxon>
    </lineage>
</organism>
<name>A0AAV9XSL2_9CRYT</name>
<accession>A0AAV9XSL2</accession>
<reference evidence="2 3" key="1">
    <citation type="submission" date="2023-10" db="EMBL/GenBank/DDBJ databases">
        <title>Comparative genomics analysis reveals potential genetic determinants of host preference in Cryptosporidium xiaoi.</title>
        <authorList>
            <person name="Xiao L."/>
            <person name="Li J."/>
        </authorList>
    </citation>
    <scope>NUCLEOTIDE SEQUENCE [LARGE SCALE GENOMIC DNA]</scope>
    <source>
        <strain evidence="2 3">52996</strain>
    </source>
</reference>
<sequence>MSSSKKSKSTVQTQSNSGNSNNNDLLKNNSAIEYGRQHEVLVSKARYITFTLPEICLLLECIMTQQGDESVVTCGEIDWNLIASEIDRDPFEIEYFWEKFNPNEHFKPTLGFAIVPFSPPPSSIEQKLIACNSDIYNNYKYNLNILNSYKSQQDAKRNEEVLGSFLEFTKSRIKIFQSIINKS</sequence>
<feature type="compositionally biased region" description="Low complexity" evidence="1">
    <location>
        <begin position="15"/>
        <end position="27"/>
    </location>
</feature>
<dbReference type="Proteomes" id="UP001311799">
    <property type="component" value="Unassembled WGS sequence"/>
</dbReference>
<feature type="region of interest" description="Disordered" evidence="1">
    <location>
        <begin position="1"/>
        <end position="27"/>
    </location>
</feature>
<keyword evidence="3" id="KW-1185">Reference proteome</keyword>
<comment type="caution">
    <text evidence="2">The sequence shown here is derived from an EMBL/GenBank/DDBJ whole genome shotgun (WGS) entry which is preliminary data.</text>
</comment>
<gene>
    <name evidence="2" type="ORF">RS030_81452</name>
</gene>
<dbReference type="EMBL" id="JAWDEY010000036">
    <property type="protein sequence ID" value="KAK6587612.1"/>
    <property type="molecule type" value="Genomic_DNA"/>
</dbReference>